<dbReference type="InterPro" id="IPR036554">
    <property type="entry name" value="GHMP_kinase_C_sf"/>
</dbReference>
<dbReference type="PANTHER" id="PTHR10977">
    <property type="entry name" value="DIPHOSPHOMEVALONATE DECARBOXYLASE"/>
    <property type="match status" value="1"/>
</dbReference>
<keyword evidence="10" id="KW-0418">Kinase</keyword>
<dbReference type="AlphaFoldDB" id="A0A9Q5YGT0"/>
<keyword evidence="7" id="KW-0456">Lyase</keyword>
<dbReference type="GO" id="GO:0004163">
    <property type="term" value="F:diphosphomevalonate decarboxylase activity"/>
    <property type="evidence" value="ECO:0007669"/>
    <property type="project" value="UniProtKB-EC"/>
</dbReference>
<dbReference type="Gene3D" id="3.30.230.10">
    <property type="match status" value="1"/>
</dbReference>
<evidence type="ECO:0000256" key="4">
    <source>
        <dbReference type="ARBA" id="ARBA00022741"/>
    </source>
</evidence>
<proteinExistence type="inferred from homology"/>
<dbReference type="GO" id="GO:0016301">
    <property type="term" value="F:kinase activity"/>
    <property type="evidence" value="ECO:0007669"/>
    <property type="project" value="UniProtKB-KW"/>
</dbReference>
<evidence type="ECO:0000256" key="5">
    <source>
        <dbReference type="ARBA" id="ARBA00022840"/>
    </source>
</evidence>
<feature type="domain" description="Diphosphomevalonate decarboxylase-like N-terminal" evidence="9">
    <location>
        <begin position="27"/>
        <end position="190"/>
    </location>
</feature>
<keyword evidence="5" id="KW-0067">ATP-binding</keyword>
<evidence type="ECO:0000313" key="10">
    <source>
        <dbReference type="EMBL" id="QGO05156.1"/>
    </source>
</evidence>
<evidence type="ECO:0000256" key="6">
    <source>
        <dbReference type="ARBA" id="ARBA00023098"/>
    </source>
</evidence>
<feature type="domain" description="Mvd1 C-terminal" evidence="8">
    <location>
        <begin position="205"/>
        <end position="327"/>
    </location>
</feature>
<dbReference type="EC" id="4.1.1.33" evidence="2"/>
<dbReference type="InterPro" id="IPR053859">
    <property type="entry name" value="MVD-like_N"/>
</dbReference>
<dbReference type="GeneID" id="66741807"/>
<evidence type="ECO:0000313" key="11">
    <source>
        <dbReference type="Proteomes" id="UP000422232"/>
    </source>
</evidence>
<evidence type="ECO:0000256" key="7">
    <source>
        <dbReference type="ARBA" id="ARBA00023239"/>
    </source>
</evidence>
<dbReference type="NCBIfam" id="TIGR01240">
    <property type="entry name" value="mevDPdecarb"/>
    <property type="match status" value="1"/>
</dbReference>
<name>A0A9Q5YGT0_PISSA</name>
<dbReference type="SUPFAM" id="SSF54211">
    <property type="entry name" value="Ribosomal protein S5 domain 2-like"/>
    <property type="match status" value="1"/>
</dbReference>
<evidence type="ECO:0000256" key="1">
    <source>
        <dbReference type="ARBA" id="ARBA00008831"/>
    </source>
</evidence>
<dbReference type="GO" id="GO:0019287">
    <property type="term" value="P:isopentenyl diphosphate biosynthetic process, mevalonate pathway"/>
    <property type="evidence" value="ECO:0007669"/>
    <property type="project" value="InterPro"/>
</dbReference>
<dbReference type="GO" id="GO:0005524">
    <property type="term" value="F:ATP binding"/>
    <property type="evidence" value="ECO:0007669"/>
    <property type="project" value="UniProtKB-KW"/>
</dbReference>
<dbReference type="Pfam" id="PF22700">
    <property type="entry name" value="MVD-like_N"/>
    <property type="match status" value="1"/>
</dbReference>
<dbReference type="RefSeq" id="WP_016209364.1">
    <property type="nucleotide sequence ID" value="NZ_CP012413.1"/>
</dbReference>
<dbReference type="Gene3D" id="3.30.70.890">
    <property type="entry name" value="GHMP kinase, C-terminal domain"/>
    <property type="match status" value="1"/>
</dbReference>
<dbReference type="InterPro" id="IPR029765">
    <property type="entry name" value="Mev_diP_decarb"/>
</dbReference>
<comment type="similarity">
    <text evidence="1">Belongs to the diphosphomevalonate decarboxylase family.</text>
</comment>
<keyword evidence="10" id="KW-0808">Transferase</keyword>
<dbReference type="InterPro" id="IPR005935">
    <property type="entry name" value="Mev_decarb"/>
</dbReference>
<organism evidence="10 11">
    <name type="scientific">Piscirickettsia salmonis</name>
    <dbReference type="NCBI Taxonomy" id="1238"/>
    <lineage>
        <taxon>Bacteria</taxon>
        <taxon>Pseudomonadati</taxon>
        <taxon>Pseudomonadota</taxon>
        <taxon>Gammaproteobacteria</taxon>
        <taxon>Thiotrichales</taxon>
        <taxon>Piscirickettsiaceae</taxon>
        <taxon>Piscirickettsia</taxon>
    </lineage>
</organism>
<gene>
    <name evidence="10" type="ORF">Psal009_01037</name>
</gene>
<dbReference type="Pfam" id="PF18376">
    <property type="entry name" value="MDD_C"/>
    <property type="match status" value="1"/>
</dbReference>
<dbReference type="Proteomes" id="UP000422232">
    <property type="component" value="Chromosome"/>
</dbReference>
<dbReference type="PANTHER" id="PTHR10977:SF3">
    <property type="entry name" value="DIPHOSPHOMEVALONATE DECARBOXYLASE"/>
    <property type="match status" value="1"/>
</dbReference>
<dbReference type="InterPro" id="IPR041431">
    <property type="entry name" value="Mvd1_C"/>
</dbReference>
<dbReference type="GO" id="GO:0005829">
    <property type="term" value="C:cytosol"/>
    <property type="evidence" value="ECO:0007669"/>
    <property type="project" value="InterPro"/>
</dbReference>
<keyword evidence="11" id="KW-1185">Reference proteome</keyword>
<protein>
    <recommendedName>
        <fullName evidence="2">diphosphomevalonate decarboxylase</fullName>
        <ecNumber evidence="2">4.1.1.33</ecNumber>
    </recommendedName>
</protein>
<accession>A0A9Q5YGT0</accession>
<evidence type="ECO:0000256" key="3">
    <source>
        <dbReference type="ARBA" id="ARBA00022516"/>
    </source>
</evidence>
<evidence type="ECO:0000259" key="8">
    <source>
        <dbReference type="Pfam" id="PF18376"/>
    </source>
</evidence>
<keyword evidence="4" id="KW-0547">Nucleotide-binding</keyword>
<keyword evidence="3" id="KW-0444">Lipid biosynthesis</keyword>
<evidence type="ECO:0000256" key="2">
    <source>
        <dbReference type="ARBA" id="ARBA00012296"/>
    </source>
</evidence>
<dbReference type="PIRSF" id="PIRSF015950">
    <property type="entry name" value="Mev_P_decrbx"/>
    <property type="match status" value="1"/>
</dbReference>
<dbReference type="SUPFAM" id="SSF55060">
    <property type="entry name" value="GHMP Kinase, C-terminal domain"/>
    <property type="match status" value="1"/>
</dbReference>
<dbReference type="InterPro" id="IPR020568">
    <property type="entry name" value="Ribosomal_Su5_D2-typ_SF"/>
</dbReference>
<sequence length="342" mass="38275">MITKQDYIRSLLLNNHNQIQDTGHAFAPSNIALVKYWGKRQTELNLPLTDSLSISLAHLGAKTIIKEKAQERIHSNKNQDTFILNDQTVDLTHAFSKRLTAMLDLFRPEPHTTYHVNTTSNIPIAAGLASSACGFAALILALNNLYHWQLSEQTLSILARIGSGSAARSIFHGFVHWHAGILDDGRDSYAHRLNQTWPELCIGLVIFEHGEKIMSSRAGMQHTIATSPLYASWPKTVENDLEHIQTAITQYDFTALGQIAEGNALAMHATMHSARPALMYSTAETVSAMQTIWQLRQDGLEVYFTQDAGPNLKLLFQQKDKNIIQNYFPNITIIQPFKDITA</sequence>
<keyword evidence="6" id="KW-0443">Lipid metabolism</keyword>
<dbReference type="EMBL" id="CP038908">
    <property type="protein sequence ID" value="QGO05156.1"/>
    <property type="molecule type" value="Genomic_DNA"/>
</dbReference>
<evidence type="ECO:0000259" key="9">
    <source>
        <dbReference type="Pfam" id="PF22700"/>
    </source>
</evidence>
<dbReference type="InterPro" id="IPR014721">
    <property type="entry name" value="Ribsml_uS5_D2-typ_fold_subgr"/>
</dbReference>
<reference evidence="10 11" key="1">
    <citation type="submission" date="2019-04" db="EMBL/GenBank/DDBJ databases">
        <title>Complete genome sequencing of Piscirickettsia salmonis strain Psal-009.</title>
        <authorList>
            <person name="Schober I."/>
            <person name="Bunk B."/>
            <person name="Sproer C."/>
            <person name="Carril G.P."/>
            <person name="Riedel T."/>
            <person name="Flores-Herrera P.A."/>
            <person name="Nourdin-Galindo G."/>
            <person name="Marshall S.H."/>
            <person name="Overmann J."/>
        </authorList>
    </citation>
    <scope>NUCLEOTIDE SEQUENCE [LARGE SCALE GENOMIC DNA]</scope>
    <source>
        <strain evidence="10 11">Psal-009</strain>
    </source>
</reference>